<evidence type="ECO:0000313" key="2">
    <source>
        <dbReference type="Proteomes" id="UP001157418"/>
    </source>
</evidence>
<dbReference type="AlphaFoldDB" id="A0AAU9LP88"/>
<gene>
    <name evidence="1" type="ORF">LVIROSA_LOCUS3043</name>
</gene>
<proteinExistence type="predicted"/>
<evidence type="ECO:0000313" key="1">
    <source>
        <dbReference type="EMBL" id="CAH1415181.1"/>
    </source>
</evidence>
<name>A0AAU9LP88_9ASTR</name>
<dbReference type="Proteomes" id="UP001157418">
    <property type="component" value="Unassembled WGS sequence"/>
</dbReference>
<protein>
    <submittedName>
        <fullName evidence="1">Uncharacterized protein</fullName>
    </submittedName>
</protein>
<dbReference type="EMBL" id="CAKMRJ010000001">
    <property type="protein sequence ID" value="CAH1415181.1"/>
    <property type="molecule type" value="Genomic_DNA"/>
</dbReference>
<comment type="caution">
    <text evidence="1">The sequence shown here is derived from an EMBL/GenBank/DDBJ whole genome shotgun (WGS) entry which is preliminary data.</text>
</comment>
<accession>A0AAU9LP88</accession>
<keyword evidence="2" id="KW-1185">Reference proteome</keyword>
<organism evidence="1 2">
    <name type="scientific">Lactuca virosa</name>
    <dbReference type="NCBI Taxonomy" id="75947"/>
    <lineage>
        <taxon>Eukaryota</taxon>
        <taxon>Viridiplantae</taxon>
        <taxon>Streptophyta</taxon>
        <taxon>Embryophyta</taxon>
        <taxon>Tracheophyta</taxon>
        <taxon>Spermatophyta</taxon>
        <taxon>Magnoliopsida</taxon>
        <taxon>eudicotyledons</taxon>
        <taxon>Gunneridae</taxon>
        <taxon>Pentapetalae</taxon>
        <taxon>asterids</taxon>
        <taxon>campanulids</taxon>
        <taxon>Asterales</taxon>
        <taxon>Asteraceae</taxon>
        <taxon>Cichorioideae</taxon>
        <taxon>Cichorieae</taxon>
        <taxon>Lactucinae</taxon>
        <taxon>Lactuca</taxon>
    </lineage>
</organism>
<reference evidence="1 2" key="1">
    <citation type="submission" date="2022-01" db="EMBL/GenBank/DDBJ databases">
        <authorList>
            <person name="Xiong W."/>
            <person name="Schranz E."/>
        </authorList>
    </citation>
    <scope>NUCLEOTIDE SEQUENCE [LARGE SCALE GENOMIC DNA]</scope>
</reference>
<sequence>MLRENWSKVKEIVKTLIRNCEDAHEKRYVWSVIYESPNKNYYSNKSLIHGITPVAAVRFSYSVAVQRPIRFRLSSSFSF</sequence>